<accession>A0AAV0WEK9</accession>
<evidence type="ECO:0000313" key="2">
    <source>
        <dbReference type="Proteomes" id="UP001160148"/>
    </source>
</evidence>
<dbReference type="AlphaFoldDB" id="A0AAV0WEK9"/>
<keyword evidence="2" id="KW-1185">Reference proteome</keyword>
<evidence type="ECO:0000313" key="1">
    <source>
        <dbReference type="EMBL" id="CAI6354314.1"/>
    </source>
</evidence>
<sequence>MADGSNQMGPTQAAVHEILRQLIQQNNTRDQQVMNILENIASQRAQPVLATGTIPNLNATIGTFDGESDDAGHAQGWI</sequence>
<proteinExistence type="predicted"/>
<dbReference type="EMBL" id="CARXXK010000002">
    <property type="protein sequence ID" value="CAI6354314.1"/>
    <property type="molecule type" value="Genomic_DNA"/>
</dbReference>
<protein>
    <submittedName>
        <fullName evidence="1">Uncharacterized protein</fullName>
    </submittedName>
</protein>
<gene>
    <name evidence="1" type="ORF">MEUPH1_LOCUS10332</name>
</gene>
<name>A0AAV0WEK9_9HEMI</name>
<dbReference type="Proteomes" id="UP001160148">
    <property type="component" value="Unassembled WGS sequence"/>
</dbReference>
<organism evidence="1 2">
    <name type="scientific">Macrosiphum euphorbiae</name>
    <name type="common">potato aphid</name>
    <dbReference type="NCBI Taxonomy" id="13131"/>
    <lineage>
        <taxon>Eukaryota</taxon>
        <taxon>Metazoa</taxon>
        <taxon>Ecdysozoa</taxon>
        <taxon>Arthropoda</taxon>
        <taxon>Hexapoda</taxon>
        <taxon>Insecta</taxon>
        <taxon>Pterygota</taxon>
        <taxon>Neoptera</taxon>
        <taxon>Paraneoptera</taxon>
        <taxon>Hemiptera</taxon>
        <taxon>Sternorrhyncha</taxon>
        <taxon>Aphidomorpha</taxon>
        <taxon>Aphidoidea</taxon>
        <taxon>Aphididae</taxon>
        <taxon>Macrosiphini</taxon>
        <taxon>Macrosiphum</taxon>
    </lineage>
</organism>
<comment type="caution">
    <text evidence="1">The sequence shown here is derived from an EMBL/GenBank/DDBJ whole genome shotgun (WGS) entry which is preliminary data.</text>
</comment>
<reference evidence="1 2" key="1">
    <citation type="submission" date="2023-01" db="EMBL/GenBank/DDBJ databases">
        <authorList>
            <person name="Whitehead M."/>
        </authorList>
    </citation>
    <scope>NUCLEOTIDE SEQUENCE [LARGE SCALE GENOMIC DNA]</scope>
</reference>